<accession>F3NMY3</accession>
<dbReference type="AlphaFoldDB" id="F3NMY3"/>
<comment type="caution">
    <text evidence="1">The sequence shown here is derived from an EMBL/GenBank/DDBJ whole genome shotgun (WGS) entry which is preliminary data.</text>
</comment>
<evidence type="ECO:0000313" key="1">
    <source>
        <dbReference type="EMBL" id="EGG45169.1"/>
    </source>
</evidence>
<gene>
    <name evidence="1" type="ORF">SGM_4497</name>
</gene>
<name>F3NMY3_9ACTN</name>
<sequence length="44" mass="4461">MHRAPDQKVRGSNCCLLQAHRVTARCGSGAGDACSLHAPPGSGS</sequence>
<dbReference type="EMBL" id="AEYX01000041">
    <property type="protein sequence ID" value="EGG45169.1"/>
    <property type="molecule type" value="Genomic_DNA"/>
</dbReference>
<organism evidence="1 2">
    <name type="scientific">Streptomyces griseoaurantiacus M045</name>
    <dbReference type="NCBI Taxonomy" id="996637"/>
    <lineage>
        <taxon>Bacteria</taxon>
        <taxon>Bacillati</taxon>
        <taxon>Actinomycetota</taxon>
        <taxon>Actinomycetes</taxon>
        <taxon>Kitasatosporales</taxon>
        <taxon>Streptomycetaceae</taxon>
        <taxon>Streptomyces</taxon>
        <taxon>Streptomyces aurantiacus group</taxon>
    </lineage>
</organism>
<reference evidence="1 2" key="1">
    <citation type="journal article" date="2011" name="J. Bacteriol.">
        <title>Draft genome sequence of the marine bacterium Streptomyces griseoaurantiacus M045, which produces novel manumycin-type antibiotics with a pABA core component.</title>
        <authorList>
            <person name="Li F."/>
            <person name="Jiang P."/>
            <person name="Zheng H."/>
            <person name="Wang S."/>
            <person name="Zhao G."/>
            <person name="Qin S."/>
            <person name="Liu Z."/>
        </authorList>
    </citation>
    <scope>NUCLEOTIDE SEQUENCE [LARGE SCALE GENOMIC DNA]</scope>
    <source>
        <strain evidence="1 2">M045</strain>
    </source>
</reference>
<dbReference type="Proteomes" id="UP000003022">
    <property type="component" value="Unassembled WGS sequence"/>
</dbReference>
<protein>
    <submittedName>
        <fullName evidence="1">Uncharacterized protein</fullName>
    </submittedName>
</protein>
<proteinExistence type="predicted"/>
<dbReference type="STRING" id="996637.SGM_4497"/>
<keyword evidence="2" id="KW-1185">Reference proteome</keyword>
<evidence type="ECO:0000313" key="2">
    <source>
        <dbReference type="Proteomes" id="UP000003022"/>
    </source>
</evidence>